<gene>
    <name evidence="6" type="ordered locus">Aasi_0283</name>
</gene>
<evidence type="ECO:0000256" key="3">
    <source>
        <dbReference type="ARBA" id="ARBA00013432"/>
    </source>
</evidence>
<dbReference type="Pfam" id="PF01553">
    <property type="entry name" value="Acyltransferase"/>
    <property type="match status" value="1"/>
</dbReference>
<reference evidence="6 7" key="1">
    <citation type="journal article" date="2010" name="J. Bacteriol.">
        <title>The genome of the amoeba symbiont 'Candidatus Amoebophilus asiaticus' reveals common mechanisms for host cell interaction among amoeba-associated bacteria.</title>
        <authorList>
            <person name="Schmitz-Esser S."/>
            <person name="Tischler P."/>
            <person name="Arnold R."/>
            <person name="Montanaro J."/>
            <person name="Wagner M."/>
            <person name="Rattei T."/>
            <person name="Horn M."/>
        </authorList>
    </citation>
    <scope>NUCLEOTIDE SEQUENCE [LARGE SCALE GENOMIC DNA]</scope>
    <source>
        <strain evidence="6 7">5a2</strain>
    </source>
</reference>
<dbReference type="InterPro" id="IPR002123">
    <property type="entry name" value="Plipid/glycerol_acylTrfase"/>
</dbReference>
<dbReference type="RefSeq" id="WP_012472484.1">
    <property type="nucleotide sequence ID" value="NC_010830.1"/>
</dbReference>
<dbReference type="PANTHER" id="PTHR12563:SF23">
    <property type="entry name" value="BCDNA.GH07066"/>
    <property type="match status" value="1"/>
</dbReference>
<sequence>MYRKLRYDPILANPTDWPIVKMYQDKDAFVQSVSDKAVADILTLQPNTLALRKNLAKSLAQDQARLQRMQWKVDAKDDASFWAQKIDALNQEQVPLPELLKDITLHYAKEIVGGFNLWHYRLAQATASYTLNRLLNPVNPRRLRTLPQIRARLQEQIPILGSINELRQLARLGTVVMVPTHCSHFDSVLIGWVIETLGLPPFTYGAGLNLFNRQFFAYFMNKLGTYKVDRRKKDVAYLTTLKAYSSLSLHLGCHSLFYPGGTRSRTGALESSLKLGLLGSTIEAQQINYQVHGAAATKIFIVPVVFNYHFVLEAPFLIREYLAEQGNYVYTPKKDWLNNSYKLLKLIKAFATESSSIAVSIGQPMDVLGNKVDTAGHSYNLQGERIDLHQHFKEKVEVKHETEQENKERTKALGQRIIESYRINNCVLTSCLLAFTAFELMRIKHATIELKDFLNLPSNALTISYTELEKAFAQVREAVLTLGKQSRIRVSEKLQQGTIENMIVDGFSNLGLYHHQLPLIRDKNGNITTRDICSLLYYHNKLTGYELEKYI</sequence>
<evidence type="ECO:0000259" key="5">
    <source>
        <dbReference type="SMART" id="SM00563"/>
    </source>
</evidence>
<dbReference type="eggNOG" id="COG2937">
    <property type="taxonomic scope" value="Bacteria"/>
</dbReference>
<dbReference type="GO" id="GO:0008654">
    <property type="term" value="P:phospholipid biosynthetic process"/>
    <property type="evidence" value="ECO:0007669"/>
    <property type="project" value="TreeGrafter"/>
</dbReference>
<dbReference type="AlphaFoldDB" id="B3ER69"/>
<evidence type="ECO:0000256" key="2">
    <source>
        <dbReference type="ARBA" id="ARBA00013113"/>
    </source>
</evidence>
<comment type="pathway">
    <text evidence="1">Phospholipid metabolism; CDP-diacylglycerol biosynthesis; CDP-diacylglycerol from sn-glycerol 3-phosphate: step 1/3.</text>
</comment>
<dbReference type="InterPro" id="IPR022284">
    <property type="entry name" value="GPAT/DHAPAT"/>
</dbReference>
<dbReference type="OrthoDB" id="5479104at2"/>
<evidence type="ECO:0000256" key="4">
    <source>
        <dbReference type="ARBA" id="ARBA00048427"/>
    </source>
</evidence>
<dbReference type="PANTHER" id="PTHR12563">
    <property type="entry name" value="GLYCEROL-3-PHOSPHATE ACYLTRANSFERASE"/>
    <property type="match status" value="1"/>
</dbReference>
<dbReference type="HOGENOM" id="CLU_470810_0_0_10"/>
<dbReference type="SMART" id="SM00563">
    <property type="entry name" value="PlsC"/>
    <property type="match status" value="1"/>
</dbReference>
<dbReference type="SUPFAM" id="SSF69593">
    <property type="entry name" value="Glycerol-3-phosphate (1)-acyltransferase"/>
    <property type="match status" value="1"/>
</dbReference>
<comment type="catalytic activity">
    <reaction evidence="4">
        <text>sn-glycerol 3-phosphate + an acyl-CoA = a 1-acyl-sn-glycero-3-phosphate + CoA</text>
        <dbReference type="Rhea" id="RHEA:15325"/>
        <dbReference type="ChEBI" id="CHEBI:57287"/>
        <dbReference type="ChEBI" id="CHEBI:57597"/>
        <dbReference type="ChEBI" id="CHEBI:57970"/>
        <dbReference type="ChEBI" id="CHEBI:58342"/>
        <dbReference type="EC" id="2.3.1.15"/>
    </reaction>
</comment>
<dbReference type="Proteomes" id="UP000001227">
    <property type="component" value="Chromosome"/>
</dbReference>
<organism evidence="6 7">
    <name type="scientific">Amoebophilus asiaticus (strain 5a2)</name>
    <dbReference type="NCBI Taxonomy" id="452471"/>
    <lineage>
        <taxon>Bacteria</taxon>
        <taxon>Pseudomonadati</taxon>
        <taxon>Bacteroidota</taxon>
        <taxon>Cytophagia</taxon>
        <taxon>Cytophagales</taxon>
        <taxon>Amoebophilaceae</taxon>
        <taxon>Candidatus Amoebophilus</taxon>
    </lineage>
</organism>
<dbReference type="GO" id="GO:0019432">
    <property type="term" value="P:triglyceride biosynthetic process"/>
    <property type="evidence" value="ECO:0007669"/>
    <property type="project" value="TreeGrafter"/>
</dbReference>
<feature type="domain" description="Phospholipid/glycerol acyltransferase" evidence="5">
    <location>
        <begin position="175"/>
        <end position="309"/>
    </location>
</feature>
<evidence type="ECO:0000313" key="7">
    <source>
        <dbReference type="Proteomes" id="UP000001227"/>
    </source>
</evidence>
<protein>
    <recommendedName>
        <fullName evidence="3">Glycerol-3-phosphate acyltransferase</fullName>
        <ecNumber evidence="2">2.3.1.15</ecNumber>
    </recommendedName>
</protein>
<name>B3ER69_AMOA5</name>
<evidence type="ECO:0000256" key="1">
    <source>
        <dbReference type="ARBA" id="ARBA00004765"/>
    </source>
</evidence>
<keyword evidence="7" id="KW-1185">Reference proteome</keyword>
<dbReference type="EMBL" id="CP001102">
    <property type="protein sequence ID" value="ACE05721.1"/>
    <property type="molecule type" value="Genomic_DNA"/>
</dbReference>
<dbReference type="GO" id="GO:0006631">
    <property type="term" value="P:fatty acid metabolic process"/>
    <property type="evidence" value="ECO:0007669"/>
    <property type="project" value="TreeGrafter"/>
</dbReference>
<dbReference type="STRING" id="452471.Aasi_0283"/>
<dbReference type="GO" id="GO:0004366">
    <property type="term" value="F:glycerol-3-phosphate O-acyltransferase activity"/>
    <property type="evidence" value="ECO:0007669"/>
    <property type="project" value="UniProtKB-EC"/>
</dbReference>
<dbReference type="EC" id="2.3.1.15" evidence="2"/>
<accession>B3ER69</accession>
<dbReference type="GO" id="GO:0006072">
    <property type="term" value="P:glycerol-3-phosphate metabolic process"/>
    <property type="evidence" value="ECO:0007669"/>
    <property type="project" value="TreeGrafter"/>
</dbReference>
<dbReference type="KEGG" id="aas:Aasi_0283"/>
<proteinExistence type="predicted"/>
<evidence type="ECO:0000313" key="6">
    <source>
        <dbReference type="EMBL" id="ACE05721.1"/>
    </source>
</evidence>